<accession>A0A0P8WJ61</accession>
<dbReference type="Proteomes" id="UP000050326">
    <property type="component" value="Unassembled WGS sequence"/>
</dbReference>
<evidence type="ECO:0000313" key="2">
    <source>
        <dbReference type="Proteomes" id="UP000050326"/>
    </source>
</evidence>
<keyword evidence="2" id="KW-1185">Reference proteome</keyword>
<comment type="caution">
    <text evidence="1">The sequence shown here is derived from an EMBL/GenBank/DDBJ whole genome shotgun (WGS) entry which is preliminary data.</text>
</comment>
<dbReference type="EMBL" id="LKET01000068">
    <property type="protein sequence ID" value="KPU42147.1"/>
    <property type="molecule type" value="Genomic_DNA"/>
</dbReference>
<reference evidence="1 2" key="1">
    <citation type="submission" date="2015-09" db="EMBL/GenBank/DDBJ databases">
        <title>Genome sequence of Oxobacter pfennigii DSM 3222.</title>
        <authorList>
            <person name="Poehlein A."/>
            <person name="Bengelsdorf F.R."/>
            <person name="Schiel-Bengelsdorf B."/>
            <person name="Duerre P."/>
            <person name="Daniel R."/>
        </authorList>
    </citation>
    <scope>NUCLEOTIDE SEQUENCE [LARGE SCALE GENOMIC DNA]</scope>
    <source>
        <strain evidence="1 2">DSM 3222</strain>
    </source>
</reference>
<dbReference type="STRING" id="36849.OXPF_39260"/>
<proteinExistence type="predicted"/>
<dbReference type="OrthoDB" id="7839994at2"/>
<dbReference type="RefSeq" id="WP_054876888.1">
    <property type="nucleotide sequence ID" value="NZ_LKET01000068.1"/>
</dbReference>
<sequence length="377" mass="43433">MIEPKINKLHGITAASIERYLLLKGWLRDYNFKNKNLMVFNYPNSEKRIAFPANENYDDFFINLNELLQTISVFEQRSIEKIVKEILTVYFDRMEFRIVSTLSQDGKLPLDYAVDCIEGLKELILYSACAEQKAQPICFRATNIAKDYLESFKLAQTEVGSFVINIDIQVIDEQAEQMTIADYPPSSPFEHKIVERIYTAISQVNNAVEQKQSISDMATVAYETGITANMCDALMKMKPASGSAEIDTTIRYASALTQTVGQENHVTIKDHHFYVIDELAKIYRDKVLYQDVIISGIVKSLSKRDVEDTTEKTIRLLTKIDGQYRTIIMELSEEDYRIACDAHRDEQEVEVAGELDMNNRMWVLTKIEYFRIVNKDK</sequence>
<dbReference type="AlphaFoldDB" id="A0A0P8WJ61"/>
<organism evidence="1 2">
    <name type="scientific">Oxobacter pfennigii</name>
    <dbReference type="NCBI Taxonomy" id="36849"/>
    <lineage>
        <taxon>Bacteria</taxon>
        <taxon>Bacillati</taxon>
        <taxon>Bacillota</taxon>
        <taxon>Clostridia</taxon>
        <taxon>Eubacteriales</taxon>
        <taxon>Clostridiaceae</taxon>
        <taxon>Oxobacter</taxon>
    </lineage>
</organism>
<protein>
    <submittedName>
        <fullName evidence="1">Uncharacterized protein</fullName>
    </submittedName>
</protein>
<evidence type="ECO:0000313" key="1">
    <source>
        <dbReference type="EMBL" id="KPU42147.1"/>
    </source>
</evidence>
<gene>
    <name evidence="1" type="ORF">OXPF_39260</name>
</gene>
<name>A0A0P8WJ61_9CLOT</name>